<dbReference type="PANTHER" id="PTHR13620">
    <property type="entry name" value="3-5 EXONUCLEASE"/>
    <property type="match status" value="1"/>
</dbReference>
<feature type="domain" description="3'-5' exonuclease" evidence="3">
    <location>
        <begin position="81"/>
        <end position="264"/>
    </location>
</feature>
<evidence type="ECO:0000256" key="2">
    <source>
        <dbReference type="ARBA" id="ARBA00022801"/>
    </source>
</evidence>
<dbReference type="EMBL" id="JALJOT010000011">
    <property type="protein sequence ID" value="KAK9905486.1"/>
    <property type="molecule type" value="Genomic_DNA"/>
</dbReference>
<comment type="caution">
    <text evidence="4">The sequence shown here is derived from an EMBL/GenBank/DDBJ whole genome shotgun (WGS) entry which is preliminary data.</text>
</comment>
<protein>
    <recommendedName>
        <fullName evidence="3">3'-5' exonuclease domain-containing protein</fullName>
    </recommendedName>
</protein>
<evidence type="ECO:0000313" key="4">
    <source>
        <dbReference type="EMBL" id="KAK9905486.1"/>
    </source>
</evidence>
<evidence type="ECO:0000256" key="1">
    <source>
        <dbReference type="ARBA" id="ARBA00022722"/>
    </source>
</evidence>
<keyword evidence="5" id="KW-1185">Reference proteome</keyword>
<dbReference type="InterPro" id="IPR012337">
    <property type="entry name" value="RNaseH-like_sf"/>
</dbReference>
<dbReference type="PANTHER" id="PTHR13620:SF104">
    <property type="entry name" value="EXONUCLEASE 3'-5' DOMAIN-CONTAINING PROTEIN 2"/>
    <property type="match status" value="1"/>
</dbReference>
<reference evidence="4 5" key="1">
    <citation type="journal article" date="2024" name="Nat. Commun.">
        <title>Phylogenomics reveals the evolutionary origins of lichenization in chlorophyte algae.</title>
        <authorList>
            <person name="Puginier C."/>
            <person name="Libourel C."/>
            <person name="Otte J."/>
            <person name="Skaloud P."/>
            <person name="Haon M."/>
            <person name="Grisel S."/>
            <person name="Petersen M."/>
            <person name="Berrin J.G."/>
            <person name="Delaux P.M."/>
            <person name="Dal Grande F."/>
            <person name="Keller J."/>
        </authorList>
    </citation>
    <scope>NUCLEOTIDE SEQUENCE [LARGE SCALE GENOMIC DNA]</scope>
    <source>
        <strain evidence="4 5">SAG 216-7</strain>
    </source>
</reference>
<evidence type="ECO:0000259" key="3">
    <source>
        <dbReference type="SMART" id="SM00474"/>
    </source>
</evidence>
<name>A0ABR2YHC2_9CHLO</name>
<dbReference type="InterPro" id="IPR051132">
    <property type="entry name" value="3-5_Exonuclease_domain"/>
</dbReference>
<dbReference type="CDD" id="cd06141">
    <property type="entry name" value="WRN_exo"/>
    <property type="match status" value="1"/>
</dbReference>
<dbReference type="SMART" id="SM00474">
    <property type="entry name" value="35EXOc"/>
    <property type="match status" value="1"/>
</dbReference>
<dbReference type="SUPFAM" id="SSF53098">
    <property type="entry name" value="Ribonuclease H-like"/>
    <property type="match status" value="1"/>
</dbReference>
<dbReference type="InterPro" id="IPR036397">
    <property type="entry name" value="RNaseH_sf"/>
</dbReference>
<dbReference type="Proteomes" id="UP001491310">
    <property type="component" value="Unassembled WGS sequence"/>
</dbReference>
<accession>A0ABR2YHC2</accession>
<keyword evidence="2" id="KW-0378">Hydrolase</keyword>
<dbReference type="Pfam" id="PF01612">
    <property type="entry name" value="DNA_pol_A_exo1"/>
    <property type="match status" value="1"/>
</dbReference>
<gene>
    <name evidence="4" type="ORF">WJX75_000789</name>
</gene>
<proteinExistence type="predicted"/>
<evidence type="ECO:0000313" key="5">
    <source>
        <dbReference type="Proteomes" id="UP001491310"/>
    </source>
</evidence>
<dbReference type="Gene3D" id="3.30.420.10">
    <property type="entry name" value="Ribonuclease H-like superfamily/Ribonuclease H"/>
    <property type="match status" value="1"/>
</dbReference>
<dbReference type="InterPro" id="IPR002562">
    <property type="entry name" value="3'-5'_exonuclease_dom"/>
</dbReference>
<organism evidence="4 5">
    <name type="scientific">Coccomyxa subellipsoidea</name>
    <dbReference type="NCBI Taxonomy" id="248742"/>
    <lineage>
        <taxon>Eukaryota</taxon>
        <taxon>Viridiplantae</taxon>
        <taxon>Chlorophyta</taxon>
        <taxon>core chlorophytes</taxon>
        <taxon>Trebouxiophyceae</taxon>
        <taxon>Trebouxiophyceae incertae sedis</taxon>
        <taxon>Coccomyxaceae</taxon>
        <taxon>Coccomyxa</taxon>
    </lineage>
</organism>
<keyword evidence="1" id="KW-0540">Nuclease</keyword>
<sequence length="266" mass="30899">MWDYYNADTESEESEARNDFYEEEVLESIPEDPEEMIYACRYKRCQNNYWCNFDVTPPQLDWSNTISSSNYAPDLPSGVTIKIVANPRLIERALDDLWESSSDKVFALDCEWRPSFKKGERNPVALLTIASTTHAVLIRLCRMRFRDGVLPDNLIHFFHEKHATFLGTGWTSDSSALEYSFGTPRETWDDLVDIQDVSREFNPNMRVNLRKMVQHYLGFNPPKGSQVTLGDWEAQWLSDAQINYAVLDALYVGEIFREMRSTHIGR</sequence>